<dbReference type="GO" id="GO:0008270">
    <property type="term" value="F:zinc ion binding"/>
    <property type="evidence" value="ECO:0007669"/>
    <property type="project" value="UniProtKB-KW"/>
</dbReference>
<evidence type="ECO:0000313" key="4">
    <source>
        <dbReference type="EMBL" id="ODQ68700.1"/>
    </source>
</evidence>
<dbReference type="InterPro" id="IPR013087">
    <property type="entry name" value="Znf_C2H2_type"/>
</dbReference>
<evidence type="ECO:0000259" key="3">
    <source>
        <dbReference type="PROSITE" id="PS50157"/>
    </source>
</evidence>
<evidence type="ECO:0000256" key="2">
    <source>
        <dbReference type="SAM" id="MobiDB-lite"/>
    </source>
</evidence>
<accession>A0A1E3PTP2</accession>
<dbReference type="EMBL" id="KV454395">
    <property type="protein sequence ID" value="ODQ68700.1"/>
    <property type="molecule type" value="Genomic_DNA"/>
</dbReference>
<dbReference type="PROSITE" id="PS00028">
    <property type="entry name" value="ZINC_FINGER_C2H2_1"/>
    <property type="match status" value="1"/>
</dbReference>
<organism evidence="4 5">
    <name type="scientific">Lipomyces starkeyi NRRL Y-11557</name>
    <dbReference type="NCBI Taxonomy" id="675824"/>
    <lineage>
        <taxon>Eukaryota</taxon>
        <taxon>Fungi</taxon>
        <taxon>Dikarya</taxon>
        <taxon>Ascomycota</taxon>
        <taxon>Saccharomycotina</taxon>
        <taxon>Lipomycetes</taxon>
        <taxon>Lipomycetales</taxon>
        <taxon>Lipomycetaceae</taxon>
        <taxon>Lipomyces</taxon>
    </lineage>
</organism>
<dbReference type="PROSITE" id="PS50157">
    <property type="entry name" value="ZINC_FINGER_C2H2_2"/>
    <property type="match status" value="1"/>
</dbReference>
<dbReference type="Proteomes" id="UP000094385">
    <property type="component" value="Unassembled WGS sequence"/>
</dbReference>
<dbReference type="Gene3D" id="3.30.160.60">
    <property type="entry name" value="Classic Zinc Finger"/>
    <property type="match status" value="1"/>
</dbReference>
<keyword evidence="5" id="KW-1185">Reference proteome</keyword>
<feature type="region of interest" description="Disordered" evidence="2">
    <location>
        <begin position="82"/>
        <end position="109"/>
    </location>
</feature>
<feature type="compositionally biased region" description="Polar residues" evidence="2">
    <location>
        <begin position="84"/>
        <end position="107"/>
    </location>
</feature>
<gene>
    <name evidence="4" type="ORF">LIPSTDRAFT_31174</name>
</gene>
<keyword evidence="1" id="KW-0863">Zinc-finger</keyword>
<evidence type="ECO:0000256" key="1">
    <source>
        <dbReference type="PROSITE-ProRule" id="PRU00042"/>
    </source>
</evidence>
<protein>
    <recommendedName>
        <fullName evidence="3">C2H2-type domain-containing protein</fullName>
    </recommendedName>
</protein>
<reference evidence="4 5" key="1">
    <citation type="journal article" date="2016" name="Proc. Natl. Acad. Sci. U.S.A.">
        <title>Comparative genomics of biotechnologically important yeasts.</title>
        <authorList>
            <person name="Riley R."/>
            <person name="Haridas S."/>
            <person name="Wolfe K.H."/>
            <person name="Lopes M.R."/>
            <person name="Hittinger C.T."/>
            <person name="Goeker M."/>
            <person name="Salamov A.A."/>
            <person name="Wisecaver J.H."/>
            <person name="Long T.M."/>
            <person name="Calvey C.H."/>
            <person name="Aerts A.L."/>
            <person name="Barry K.W."/>
            <person name="Choi C."/>
            <person name="Clum A."/>
            <person name="Coughlan A.Y."/>
            <person name="Deshpande S."/>
            <person name="Douglass A.P."/>
            <person name="Hanson S.J."/>
            <person name="Klenk H.-P."/>
            <person name="LaButti K.M."/>
            <person name="Lapidus A."/>
            <person name="Lindquist E.A."/>
            <person name="Lipzen A.M."/>
            <person name="Meier-Kolthoff J.P."/>
            <person name="Ohm R.A."/>
            <person name="Otillar R.P."/>
            <person name="Pangilinan J.L."/>
            <person name="Peng Y."/>
            <person name="Rokas A."/>
            <person name="Rosa C.A."/>
            <person name="Scheuner C."/>
            <person name="Sibirny A.A."/>
            <person name="Slot J.C."/>
            <person name="Stielow J.B."/>
            <person name="Sun H."/>
            <person name="Kurtzman C.P."/>
            <person name="Blackwell M."/>
            <person name="Grigoriev I.V."/>
            <person name="Jeffries T.W."/>
        </authorList>
    </citation>
    <scope>NUCLEOTIDE SEQUENCE [LARGE SCALE GENOMIC DNA]</scope>
    <source>
        <strain evidence="4 5">NRRL Y-11557</strain>
    </source>
</reference>
<dbReference type="AlphaFoldDB" id="A0A1E3PTP2"/>
<name>A0A1E3PTP2_LIPST</name>
<keyword evidence="1" id="KW-0862">Zinc</keyword>
<proteinExistence type="predicted"/>
<sequence>MPNFSCISCGQVFQKKIALKKHRDNKHPHATTFKVGEKDYEIIQGNQEGSFVCQMCGCQLSGKNSLRRHVVKCSQRYARDSEVESASEQSLSTDDGNSDEQTMTPNDRLSLGSLGLQVDQQWKVATCNHCHYIIDPPKIIQHITKAHKMHIPNTDLARNIIDAANLRPHLAVLSNDHDDDDDDDNNDGDNAGFLHGSAAVKGLPVHAGFKCLICLDSLFRFSMIELFCVHSYVTSRLQNPENLNLEYRQFRSCLGFQSTLTTLAVTTWP</sequence>
<keyword evidence="1" id="KW-0479">Metal-binding</keyword>
<evidence type="ECO:0000313" key="5">
    <source>
        <dbReference type="Proteomes" id="UP000094385"/>
    </source>
</evidence>
<feature type="domain" description="C2H2-type" evidence="3">
    <location>
        <begin position="4"/>
        <end position="32"/>
    </location>
</feature>
<dbReference type="SMART" id="SM00355">
    <property type="entry name" value="ZnF_C2H2"/>
    <property type="match status" value="3"/>
</dbReference>